<dbReference type="Proteomes" id="UP000179807">
    <property type="component" value="Unassembled WGS sequence"/>
</dbReference>
<dbReference type="GeneID" id="94826958"/>
<feature type="coiled-coil region" evidence="1">
    <location>
        <begin position="37"/>
        <end position="114"/>
    </location>
</feature>
<dbReference type="RefSeq" id="XP_068361061.1">
    <property type="nucleotide sequence ID" value="XM_068492254.1"/>
</dbReference>
<evidence type="ECO:0000313" key="3">
    <source>
        <dbReference type="Proteomes" id="UP000179807"/>
    </source>
</evidence>
<name>A0A1J4KEW5_9EUKA</name>
<feature type="coiled-coil region" evidence="1">
    <location>
        <begin position="164"/>
        <end position="246"/>
    </location>
</feature>
<feature type="coiled-coil region" evidence="1">
    <location>
        <begin position="894"/>
        <end position="952"/>
    </location>
</feature>
<evidence type="ECO:0000256" key="1">
    <source>
        <dbReference type="SAM" id="Coils"/>
    </source>
</evidence>
<accession>A0A1J4KEW5</accession>
<feature type="coiled-coil region" evidence="1">
    <location>
        <begin position="313"/>
        <end position="351"/>
    </location>
</feature>
<evidence type="ECO:0000313" key="2">
    <source>
        <dbReference type="EMBL" id="OHT07925.1"/>
    </source>
</evidence>
<dbReference type="PANTHER" id="PTHR23159">
    <property type="entry name" value="CENTROSOMAL PROTEIN 2"/>
    <property type="match status" value="1"/>
</dbReference>
<dbReference type="EMBL" id="MLAK01000682">
    <property type="protein sequence ID" value="OHT07925.1"/>
    <property type="molecule type" value="Genomic_DNA"/>
</dbReference>
<proteinExistence type="predicted"/>
<feature type="coiled-coil region" evidence="1">
    <location>
        <begin position="634"/>
        <end position="785"/>
    </location>
</feature>
<keyword evidence="3" id="KW-1185">Reference proteome</keyword>
<dbReference type="VEuPathDB" id="TrichDB:TRFO_05040"/>
<dbReference type="PANTHER" id="PTHR23159:SF31">
    <property type="entry name" value="CENTROSOME-ASSOCIATED PROTEIN CEP250 ISOFORM X1"/>
    <property type="match status" value="1"/>
</dbReference>
<reference evidence="2" key="1">
    <citation type="submission" date="2016-10" db="EMBL/GenBank/DDBJ databases">
        <authorList>
            <person name="Benchimol M."/>
            <person name="Almeida L.G."/>
            <person name="Vasconcelos A.T."/>
            <person name="Perreira-Neves A."/>
            <person name="Rosa I.A."/>
            <person name="Tasca T."/>
            <person name="Bogo M.R."/>
            <person name="de Souza W."/>
        </authorList>
    </citation>
    <scope>NUCLEOTIDE SEQUENCE [LARGE SCALE GENOMIC DNA]</scope>
    <source>
        <strain evidence="2">K</strain>
    </source>
</reference>
<dbReference type="AlphaFoldDB" id="A0A1J4KEW5"/>
<protein>
    <submittedName>
        <fullName evidence="2">Uncharacterized protein</fullName>
    </submittedName>
</protein>
<dbReference type="OrthoDB" id="10667533at2759"/>
<keyword evidence="1" id="KW-0175">Coiled coil</keyword>
<gene>
    <name evidence="2" type="ORF">TRFO_05040</name>
</gene>
<comment type="caution">
    <text evidence="2">The sequence shown here is derived from an EMBL/GenBank/DDBJ whole genome shotgun (WGS) entry which is preliminary data.</text>
</comment>
<organism evidence="2 3">
    <name type="scientific">Tritrichomonas foetus</name>
    <dbReference type="NCBI Taxonomy" id="1144522"/>
    <lineage>
        <taxon>Eukaryota</taxon>
        <taxon>Metamonada</taxon>
        <taxon>Parabasalia</taxon>
        <taxon>Tritrichomonadida</taxon>
        <taxon>Tritrichomonadidae</taxon>
        <taxon>Tritrichomonas</taxon>
    </lineage>
</organism>
<sequence length="1069" mass="124719">MSASDSIRKDSQSAANIEDMDYVNLTSKSISSITSQNILLKKKYNELNSKYSNLQKRHDSEIHRLENSMKGIVRQHNDQLSVLNSTITSLQESLDKLRTENTELKNSYIQSQSNCSPINFPKISISDEYNYKMQTIEYENKKLTRDLESQIEINNILQDKVNTIPEYEHLLKQSQDEIKKLKKQCTFIEQSDESAKTIKFYKNQLSSLQTKCADQEATISELKTTVSELKFELSSAKSELSQKESEISQILCDLPQNKDNEDNEEIFNQTLEIFDNLSKEQTNQIVELTKQRNEILTILHKYEKIESLNNDYLSHSNEENQQLKDQIEDLQQKLEQAIEESDNKVNELVESIGKIYEYEIDQDKSPIDNIVELIENRIVAPDSPSVKSNRERELKVLGQLENALKFFKTLAGSSSDDDTPIFNFQDRTFILTQCARIGQFIEEEAGDVKIPSVPNLFDPLEIESCSKVFFDFLENEEDINESPIRELYLMFLSCISVNFLLFNRVKELLSRKPTPTVRIDDSFRELYEEILNEIKDSEKVLGLYVDNPDNNFFSMLQIFVGEYEELRRENDDNIAAIEQLQAELIEVSQLTQNSSMMPEGEFKTIKSKIRKLKDDKRKLQECLNKEIKYRKSSNEKSRKQLEEAVQCLNIAKNEQEEFEKLKNKYQNLKQLSKDQENELNQYKEKLTELNDENEMLLKEKEELEASSESRIEELQENERKVREKNSSLAKRVTDLEKTNNEMLVDIKKRTEIIQEKLHERIQNLDNELKETREKLIKNLTEIKELRSIKHSNQVEITKLKFEVKNRSYMINQLTSQMKLKEEQFSAKSKAEVFQQQVKCDKLMNELSSNYDTARMKLVGLLKKKFNVTISETDSFNVIINALNRLIDEKMIAEMTTLNIDARSLINEIKKMENRINSNETTIEDLEMKNAIISKQNEALTKKNSQLENAQDELNKWISWARSIHRHITDGQVGPHSVDDLKYVLEESLMAAIGHRNVLRKLDIIRREKKILNSPMARKCIEKVPTQNRPSIRPVILALMWTRRLQIFGSYLTSAYKCGPNESNTFDEEI</sequence>